<dbReference type="InterPro" id="IPR049046">
    <property type="entry name" value="Beta-AFase-like_GH127_middle"/>
</dbReference>
<name>A0ABN6E4X3_9FIRM</name>
<evidence type="ECO:0000313" key="5">
    <source>
        <dbReference type="Proteomes" id="UP000663623"/>
    </source>
</evidence>
<protein>
    <recommendedName>
        <fullName evidence="6">Glycoside hydrolase family 127 protein</fullName>
    </recommendedName>
</protein>
<reference evidence="4 5" key="1">
    <citation type="submission" date="2021-02" db="EMBL/GenBank/DDBJ databases">
        <title>Nitrogen-fixing ability and nitrogen fixation related genes of thermophilic fermentative bacteria in the genus Caldicellulosiruptor.</title>
        <authorList>
            <person name="Chen Y."/>
            <person name="Nishihara A."/>
            <person name="Haruta S."/>
        </authorList>
    </citation>
    <scope>NUCLEOTIDE SEQUENCE [LARGE SCALE GENOMIC DNA]</scope>
    <source>
        <strain evidence="4 5">YA01</strain>
    </source>
</reference>
<evidence type="ECO:0000313" key="4">
    <source>
        <dbReference type="EMBL" id="BCS80406.1"/>
    </source>
</evidence>
<feature type="domain" description="Non-reducing end beta-L-arabinofuranosidase-like GH127 C-terminal" evidence="3">
    <location>
        <begin position="538"/>
        <end position="649"/>
    </location>
</feature>
<keyword evidence="5" id="KW-1185">Reference proteome</keyword>
<feature type="domain" description="Non-reducing end beta-L-arabinofuranosidase-like GH127 middle" evidence="2">
    <location>
        <begin position="440"/>
        <end position="535"/>
    </location>
</feature>
<dbReference type="PANTHER" id="PTHR43465:SF2">
    <property type="entry name" value="DUF1680 DOMAIN PROTEIN (AFU_ORTHOLOGUE AFUA_1G08910)"/>
    <property type="match status" value="1"/>
</dbReference>
<dbReference type="RefSeq" id="WP_207180729.1">
    <property type="nucleotide sequence ID" value="NZ_AP024480.1"/>
</dbReference>
<sequence length="654" mass="75589">MTKNPFTNSLKSPEIKDVIIKDPFWGRYIDLVRDVVVPYQWEILNDLVDIPVKSHAIKNFKIAAGLEDGEFEGFVFQDSDVAKWLEAASYVLEKYPDPDLEKKVDEVIQLIGKAQWEDGYLNTYFTIKEKGKRWTNLEECHELYTAGHMIEAGVAHFKATGKTKLLDIVCKLADHIYSVFGKEEGKIRGYDGHPEIELALVKLYEVTNNSKYLELAKFFIDERGQEPYYFDIEWEKRGKKEHWKGFKGLGREYLQAHKPVREQREAVGHAVRAVYLYSGMADVAAYTQDKELFDVCKTLFDNIVKRKMYITGAIGSSAHGEAFTFEYDLPNDAAYAETCASVGLIFFAHRLNKIEPHAKYYDVVERALYNTVIGSMSQDGKKYFYVNPLEVYPKEVEKRFDRHHVKPERQPWFGCACCPPNVARLLASLGRYIYSYTNDEIYVNLFIGSSSHVEVCGTKVLLQQVSSYPFEDMVKIDLKPSKEARFKLYLRVPGWCENYEVYINGEEEQIQKLENSYVCIDRLWKENDQVILKIPTEVKMVSSHPQVRSNVGKVAVVKGPVVFCAEEADNGKNLHLLFVDVNSKCKLEFNSNILGGLYTVEVDGFRMAEDDFGQELYKRHRPKFVPVKIKFIPYYAWANRGVGEMKVWLWQWSF</sequence>
<dbReference type="InterPro" id="IPR012878">
    <property type="entry name" value="Beta-AFase-like_GH127_cat"/>
</dbReference>
<dbReference type="EMBL" id="AP024480">
    <property type="protein sequence ID" value="BCS80406.1"/>
    <property type="molecule type" value="Genomic_DNA"/>
</dbReference>
<dbReference type="InterPro" id="IPR049174">
    <property type="entry name" value="Beta-AFase-like"/>
</dbReference>
<feature type="domain" description="Non-reducing end beta-L-arabinofuranosidase-like GH127 catalytic" evidence="1">
    <location>
        <begin position="17"/>
        <end position="430"/>
    </location>
</feature>
<dbReference type="PANTHER" id="PTHR43465">
    <property type="entry name" value="DUF1680 DOMAIN PROTEIN (AFU_ORTHOLOGUE AFUA_1G08910)"/>
    <property type="match status" value="1"/>
</dbReference>
<dbReference type="Gene3D" id="1.50.10.20">
    <property type="match status" value="1"/>
</dbReference>
<dbReference type="InterPro" id="IPR049049">
    <property type="entry name" value="Beta-AFase-like_GH127_C"/>
</dbReference>
<evidence type="ECO:0000259" key="1">
    <source>
        <dbReference type="Pfam" id="PF07944"/>
    </source>
</evidence>
<gene>
    <name evidence="4" type="ORF">CaldiYA01_03660</name>
</gene>
<evidence type="ECO:0008006" key="6">
    <source>
        <dbReference type="Google" id="ProtNLM"/>
    </source>
</evidence>
<proteinExistence type="predicted"/>
<accession>A0ABN6E4X3</accession>
<dbReference type="Proteomes" id="UP000663623">
    <property type="component" value="Chromosome"/>
</dbReference>
<dbReference type="Pfam" id="PF20736">
    <property type="entry name" value="Glyco_hydro127M"/>
    <property type="match status" value="1"/>
</dbReference>
<dbReference type="InterPro" id="IPR008928">
    <property type="entry name" value="6-hairpin_glycosidase_sf"/>
</dbReference>
<evidence type="ECO:0000259" key="2">
    <source>
        <dbReference type="Pfam" id="PF20736"/>
    </source>
</evidence>
<dbReference type="Pfam" id="PF20737">
    <property type="entry name" value="Glyco_hydro127C"/>
    <property type="match status" value="1"/>
</dbReference>
<organism evidence="4 5">
    <name type="scientific">Caldicellulosiruptor diazotrophicus</name>
    <dbReference type="NCBI Taxonomy" id="2806205"/>
    <lineage>
        <taxon>Bacteria</taxon>
        <taxon>Bacillati</taxon>
        <taxon>Bacillota</taxon>
        <taxon>Bacillota incertae sedis</taxon>
        <taxon>Caldicellulosiruptorales</taxon>
        <taxon>Caldicellulosiruptoraceae</taxon>
        <taxon>Caldicellulosiruptor</taxon>
    </lineage>
</organism>
<dbReference type="SUPFAM" id="SSF48208">
    <property type="entry name" value="Six-hairpin glycosidases"/>
    <property type="match status" value="1"/>
</dbReference>
<evidence type="ECO:0000259" key="3">
    <source>
        <dbReference type="Pfam" id="PF20737"/>
    </source>
</evidence>
<dbReference type="Pfam" id="PF07944">
    <property type="entry name" value="Beta-AFase-like_GH127_cat"/>
    <property type="match status" value="1"/>
</dbReference>